<name>A0ABX2LIQ5_9EURY</name>
<evidence type="ECO:0000256" key="3">
    <source>
        <dbReference type="SAM" id="Phobius"/>
    </source>
</evidence>
<feature type="region of interest" description="Disordered" evidence="2">
    <location>
        <begin position="298"/>
        <end position="334"/>
    </location>
</feature>
<dbReference type="RefSeq" id="WP_174682887.1">
    <property type="nucleotide sequence ID" value="NZ_JABUQZ010000003.1"/>
</dbReference>
<evidence type="ECO:0000313" key="4">
    <source>
        <dbReference type="EMBL" id="NUC75049.1"/>
    </source>
</evidence>
<dbReference type="Proteomes" id="UP001016761">
    <property type="component" value="Unassembled WGS sequence"/>
</dbReference>
<accession>A0ABX2LIQ5</accession>
<feature type="transmembrane region" description="Helical" evidence="3">
    <location>
        <begin position="63"/>
        <end position="84"/>
    </location>
</feature>
<feature type="transmembrane region" description="Helical" evidence="3">
    <location>
        <begin position="90"/>
        <end position="110"/>
    </location>
</feature>
<comment type="caution">
    <text evidence="4">The sequence shown here is derived from an EMBL/GenBank/DDBJ whole genome shotgun (WGS) entry which is preliminary data.</text>
</comment>
<feature type="compositionally biased region" description="Acidic residues" evidence="2">
    <location>
        <begin position="322"/>
        <end position="334"/>
    </location>
</feature>
<dbReference type="EMBL" id="JABUQZ010000003">
    <property type="protein sequence ID" value="NUC75049.1"/>
    <property type="molecule type" value="Genomic_DNA"/>
</dbReference>
<reference evidence="4 5" key="1">
    <citation type="submission" date="2020-06" db="EMBL/GenBank/DDBJ databases">
        <title>Haloterrigena sp. nov., an extremely halophilic archaeon isolated from a saline sediment.</title>
        <authorList>
            <person name="Liu B.-B."/>
        </authorList>
    </citation>
    <scope>NUCLEOTIDE SEQUENCE [LARGE SCALE GENOMIC DNA]</scope>
    <source>
        <strain evidence="4 5">SYSU A558-1</strain>
    </source>
</reference>
<feature type="compositionally biased region" description="Basic and acidic residues" evidence="2">
    <location>
        <begin position="39"/>
        <end position="58"/>
    </location>
</feature>
<gene>
    <name evidence="4" type="ORF">HTZ84_22550</name>
</gene>
<feature type="compositionally biased region" description="Polar residues" evidence="2">
    <location>
        <begin position="1"/>
        <end position="14"/>
    </location>
</feature>
<protein>
    <submittedName>
        <fullName evidence="4">Uncharacterized protein</fullName>
    </submittedName>
</protein>
<proteinExistence type="predicted"/>
<organism evidence="4 5">
    <name type="scientific">Haloterrigena gelatinilytica</name>
    <dbReference type="NCBI Taxonomy" id="2741724"/>
    <lineage>
        <taxon>Archaea</taxon>
        <taxon>Methanobacteriati</taxon>
        <taxon>Methanobacteriota</taxon>
        <taxon>Stenosarchaea group</taxon>
        <taxon>Halobacteria</taxon>
        <taxon>Halobacteriales</taxon>
        <taxon>Natrialbaceae</taxon>
        <taxon>Haloterrigena</taxon>
    </lineage>
</organism>
<keyword evidence="3" id="KW-0812">Transmembrane</keyword>
<keyword evidence="1" id="KW-0175">Coiled coil</keyword>
<keyword evidence="5" id="KW-1185">Reference proteome</keyword>
<feature type="coiled-coil region" evidence="1">
    <location>
        <begin position="243"/>
        <end position="280"/>
    </location>
</feature>
<sequence length="334" mass="38212">MSNEKTPLTESLNRGLNPMNVPDYYRQYVSEDPDNPDAGEIRDPDGWDDPDPPKREKYTPNTAGQWLLVIASGLLTVGAIWYLYPIFGPAYQNPLALGAFALLAVLLVVYMKGRQDGMRAYKQLDKWINYDGNSIEVRPGEHVGSSGPWKMFETIRNVSYGAFTNRKLQKRDLPYDATKLRTDKNDTGEDPARDALNPTTEIADCDHLGKFLFTHSNGLEYAKGMEGAHRATTQPQTLDEDAFEEWLRLVNELEHEVSRLEDDVEMLRDHNEDATNLREELQIPQLEQTMHLIQQMNARMTRPRRQRREDTTDEVPFAGNETEFDFGDTAEAEQ</sequence>
<evidence type="ECO:0000256" key="2">
    <source>
        <dbReference type="SAM" id="MobiDB-lite"/>
    </source>
</evidence>
<keyword evidence="3" id="KW-0472">Membrane</keyword>
<feature type="region of interest" description="Disordered" evidence="2">
    <location>
        <begin position="1"/>
        <end position="59"/>
    </location>
</feature>
<evidence type="ECO:0000256" key="1">
    <source>
        <dbReference type="SAM" id="Coils"/>
    </source>
</evidence>
<evidence type="ECO:0000313" key="5">
    <source>
        <dbReference type="Proteomes" id="UP001016761"/>
    </source>
</evidence>
<keyword evidence="3" id="KW-1133">Transmembrane helix</keyword>